<dbReference type="InterPro" id="IPR013113">
    <property type="entry name" value="SIP_FAD-bd"/>
</dbReference>
<dbReference type="InterPro" id="IPR017927">
    <property type="entry name" value="FAD-bd_FR_type"/>
</dbReference>
<evidence type="ECO:0000256" key="1">
    <source>
        <dbReference type="ARBA" id="ARBA00035644"/>
    </source>
</evidence>
<dbReference type="PANTHER" id="PTHR30157">
    <property type="entry name" value="FERRIC REDUCTASE, NADPH-DEPENDENT"/>
    <property type="match status" value="1"/>
</dbReference>
<dbReference type="PANTHER" id="PTHR30157:SF0">
    <property type="entry name" value="NADPH-DEPENDENT FERRIC-CHELATE REDUCTASE"/>
    <property type="match status" value="1"/>
</dbReference>
<protein>
    <submittedName>
        <fullName evidence="3">Siderophore-interacting protein</fullName>
    </submittedName>
</protein>
<proteinExistence type="inferred from homology"/>
<comment type="similarity">
    <text evidence="1">Belongs to the SIP oxidoreductase family.</text>
</comment>
<dbReference type="GO" id="GO:0016491">
    <property type="term" value="F:oxidoreductase activity"/>
    <property type="evidence" value="ECO:0007669"/>
    <property type="project" value="InterPro"/>
</dbReference>
<sequence>MKTTTLIEVHSDLGLQMIKARVVERSLPFVEKSDGLIIHLPLGQIHACGENGGLRLTLHASDHMKLHLLQEAVDHRLDEAAVALDRRWSLTKLGLVPPNLTFAIVESCERVRPSYYRVRLSGASLERFSRDGLHFRLLFPSENHIGQWPVISESGRVEWPGGISEWHRPVYTTRSVNLEKGTLDFDVFAHEGGRVTEWCKTLHPGMDAAIMGPGGEWLPDARWIALFGDETALPAIARILESLPEETSGVATILISDAGDVQHLNTTSSVAVRWLVRGDGISLLDELKKLRIPDVDRFVWIASERSEVNEARNILVARGIQRAEMRVASYWSR</sequence>
<dbReference type="EMBL" id="CABFNB010000093">
    <property type="protein sequence ID" value="VTZ61628.1"/>
    <property type="molecule type" value="Genomic_DNA"/>
</dbReference>
<dbReference type="InterPro" id="IPR007037">
    <property type="entry name" value="SIP_rossman_dom"/>
</dbReference>
<reference evidence="3" key="1">
    <citation type="submission" date="2019-06" db="EMBL/GenBank/DDBJ databases">
        <authorList>
            <person name="Le Quere A."/>
            <person name="Colella S."/>
        </authorList>
    </citation>
    <scope>NUCLEOTIDE SEQUENCE</scope>
    <source>
        <strain evidence="3">EmedicaeMD41</strain>
    </source>
</reference>
<dbReference type="Pfam" id="PF04954">
    <property type="entry name" value="SIP"/>
    <property type="match status" value="1"/>
</dbReference>
<dbReference type="Gene3D" id="2.40.30.10">
    <property type="entry name" value="Translation factors"/>
    <property type="match status" value="1"/>
</dbReference>
<dbReference type="SUPFAM" id="SSF63380">
    <property type="entry name" value="Riboflavin synthase domain-like"/>
    <property type="match status" value="1"/>
</dbReference>
<name>A0A508X0A1_9HYPH</name>
<dbReference type="InterPro" id="IPR017938">
    <property type="entry name" value="Riboflavin_synthase-like_b-brl"/>
</dbReference>
<evidence type="ECO:0000259" key="2">
    <source>
        <dbReference type="PROSITE" id="PS51384"/>
    </source>
</evidence>
<dbReference type="AlphaFoldDB" id="A0A508X0A1"/>
<dbReference type="InterPro" id="IPR039374">
    <property type="entry name" value="SIP_fam"/>
</dbReference>
<evidence type="ECO:0000313" key="3">
    <source>
        <dbReference type="EMBL" id="VTZ61628.1"/>
    </source>
</evidence>
<dbReference type="CDD" id="cd06193">
    <property type="entry name" value="siderophore_interacting"/>
    <property type="match status" value="1"/>
</dbReference>
<dbReference type="RefSeq" id="WP_081612391.1">
    <property type="nucleotide sequence ID" value="NZ_CABFNB010000093.1"/>
</dbReference>
<feature type="domain" description="FAD-binding FR-type" evidence="2">
    <location>
        <begin position="98"/>
        <end position="220"/>
    </location>
</feature>
<dbReference type="PROSITE" id="PS51384">
    <property type="entry name" value="FAD_FR"/>
    <property type="match status" value="1"/>
</dbReference>
<gene>
    <name evidence="3" type="ORF">EMEDMD4_280155</name>
</gene>
<dbReference type="Gene3D" id="3.40.50.80">
    <property type="entry name" value="Nucleotide-binding domain of ferredoxin-NADP reductase (FNR) module"/>
    <property type="match status" value="1"/>
</dbReference>
<dbReference type="Proteomes" id="UP000507954">
    <property type="component" value="Unassembled WGS sequence"/>
</dbReference>
<dbReference type="Pfam" id="PF08021">
    <property type="entry name" value="FAD_binding_9"/>
    <property type="match status" value="1"/>
</dbReference>
<accession>A0A508X0A1</accession>
<dbReference type="InterPro" id="IPR039261">
    <property type="entry name" value="FNR_nucleotide-bd"/>
</dbReference>
<organism evidence="3">
    <name type="scientific">Sinorhizobium medicae</name>
    <dbReference type="NCBI Taxonomy" id="110321"/>
    <lineage>
        <taxon>Bacteria</taxon>
        <taxon>Pseudomonadati</taxon>
        <taxon>Pseudomonadota</taxon>
        <taxon>Alphaproteobacteria</taxon>
        <taxon>Hyphomicrobiales</taxon>
        <taxon>Rhizobiaceae</taxon>
        <taxon>Sinorhizobium/Ensifer group</taxon>
        <taxon>Sinorhizobium</taxon>
    </lineage>
</organism>